<dbReference type="Pfam" id="PF00072">
    <property type="entry name" value="Response_reg"/>
    <property type="match status" value="2"/>
</dbReference>
<feature type="domain" description="Response regulatory" evidence="6">
    <location>
        <begin position="410"/>
        <end position="523"/>
    </location>
</feature>
<dbReference type="Pfam" id="PF02518">
    <property type="entry name" value="HATPase_c"/>
    <property type="match status" value="1"/>
</dbReference>
<reference evidence="8" key="1">
    <citation type="journal article" date="2019" name="Int. J. Syst. Evol. Microbiol.">
        <title>The Global Catalogue of Microorganisms (GCM) 10K type strain sequencing project: providing services to taxonomists for standard genome sequencing and annotation.</title>
        <authorList>
            <consortium name="The Broad Institute Genomics Platform"/>
            <consortium name="The Broad Institute Genome Sequencing Center for Infectious Disease"/>
            <person name="Wu L."/>
            <person name="Ma J."/>
        </authorList>
    </citation>
    <scope>NUCLEOTIDE SEQUENCE [LARGE SCALE GENOMIC DNA]</scope>
    <source>
        <strain evidence="8">KCTC 42424</strain>
    </source>
</reference>
<name>A0ABV7VSX9_9GAMM</name>
<sequence length="528" mass="57968">MSAEHYPPDLLQDRLPLLVVDDDESVLKVTRLVLSRFRYDERSLEILEAQSAAEARQILTQRPDIAVLLLDVVMETDDAGLRLVEAIRTQLDNHNVRIILRTGQPGYAPQHEVIRDYDINDYLSKSDATQGRLFFSLTTALRNYHDIIKAQYLGRQVARADKASQAKTQFLAHMSHEIRTPLNGLAGTVQLLADTTLDDEQQQLLDNLKYTTEALMGIVNDVLDVSKIEAGKLELHPQPFELAELVNKVGAIFSANMQLKSVSFHTDIATGLPRFVQGDALRIQQILMNYLSNAFKFTAEGGTITLRLSPAVAGRIRFEVIDNGVGINADRLTHIFDAYEQENATIAGQFGGTGLGLSLCRSLAELMGGEVGVESHEGDGSCFWLELALADAGALDESKPAEVLSLSGKYLMLCEDDATSRKVLAHMLSKTGADVQAFDDGLPLLQHDFSLADVIILDCQMPLKDGFSTARELRSRGYLGPVIALTAAVTQQEIQQCLAAGMDQVLAKPVQAETLYQQLAELLNPAPN</sequence>
<dbReference type="InterPro" id="IPR001789">
    <property type="entry name" value="Sig_transdc_resp-reg_receiver"/>
</dbReference>
<dbReference type="InterPro" id="IPR036097">
    <property type="entry name" value="HisK_dim/P_sf"/>
</dbReference>
<dbReference type="SUPFAM" id="SSF52172">
    <property type="entry name" value="CheY-like"/>
    <property type="match status" value="2"/>
</dbReference>
<dbReference type="InterPro" id="IPR005467">
    <property type="entry name" value="His_kinase_dom"/>
</dbReference>
<keyword evidence="8" id="KW-1185">Reference proteome</keyword>
<evidence type="ECO:0000313" key="7">
    <source>
        <dbReference type="EMBL" id="MFC3680282.1"/>
    </source>
</evidence>
<dbReference type="SUPFAM" id="SSF47384">
    <property type="entry name" value="Homodimeric domain of signal transducing histidine kinase"/>
    <property type="match status" value="1"/>
</dbReference>
<dbReference type="PRINTS" id="PR00344">
    <property type="entry name" value="BCTRLSENSOR"/>
</dbReference>
<dbReference type="InterPro" id="IPR003594">
    <property type="entry name" value="HATPase_dom"/>
</dbReference>
<feature type="modified residue" description="4-aspartylphosphate" evidence="4">
    <location>
        <position position="71"/>
    </location>
</feature>
<dbReference type="EMBL" id="JBHRYB010000005">
    <property type="protein sequence ID" value="MFC3680282.1"/>
    <property type="molecule type" value="Genomic_DNA"/>
</dbReference>
<feature type="modified residue" description="4-aspartylphosphate" evidence="4">
    <location>
        <position position="458"/>
    </location>
</feature>
<dbReference type="Gene3D" id="1.10.287.130">
    <property type="match status" value="1"/>
</dbReference>
<dbReference type="Gene3D" id="3.40.50.2300">
    <property type="match status" value="2"/>
</dbReference>
<dbReference type="InterPro" id="IPR036890">
    <property type="entry name" value="HATPase_C_sf"/>
</dbReference>
<dbReference type="SUPFAM" id="SSF55874">
    <property type="entry name" value="ATPase domain of HSP90 chaperone/DNA topoisomerase II/histidine kinase"/>
    <property type="match status" value="1"/>
</dbReference>
<dbReference type="CDD" id="cd17546">
    <property type="entry name" value="REC_hyHK_CKI1_RcsC-like"/>
    <property type="match status" value="1"/>
</dbReference>
<evidence type="ECO:0000256" key="3">
    <source>
        <dbReference type="ARBA" id="ARBA00022553"/>
    </source>
</evidence>
<evidence type="ECO:0000259" key="6">
    <source>
        <dbReference type="PROSITE" id="PS50110"/>
    </source>
</evidence>
<dbReference type="PANTHER" id="PTHR43719:SF28">
    <property type="entry name" value="PEROXIDE STRESS-ACTIVATED HISTIDINE KINASE MAK1-RELATED"/>
    <property type="match status" value="1"/>
</dbReference>
<dbReference type="InterPro" id="IPR004358">
    <property type="entry name" value="Sig_transdc_His_kin-like_C"/>
</dbReference>
<dbReference type="SMART" id="SM00448">
    <property type="entry name" value="REC"/>
    <property type="match status" value="2"/>
</dbReference>
<dbReference type="CDD" id="cd16922">
    <property type="entry name" value="HATPase_EvgS-ArcB-TorS-like"/>
    <property type="match status" value="1"/>
</dbReference>
<evidence type="ECO:0000256" key="2">
    <source>
        <dbReference type="ARBA" id="ARBA00012438"/>
    </source>
</evidence>
<evidence type="ECO:0000313" key="8">
    <source>
        <dbReference type="Proteomes" id="UP001595722"/>
    </source>
</evidence>
<protein>
    <recommendedName>
        <fullName evidence="2">histidine kinase</fullName>
        <ecNumber evidence="2">2.7.13.3</ecNumber>
    </recommendedName>
</protein>
<accession>A0ABV7VSX9</accession>
<dbReference type="InterPro" id="IPR050956">
    <property type="entry name" value="2C_system_His_kinase"/>
</dbReference>
<dbReference type="CDD" id="cd00082">
    <property type="entry name" value="HisKA"/>
    <property type="match status" value="1"/>
</dbReference>
<dbReference type="PANTHER" id="PTHR43719">
    <property type="entry name" value="TWO-COMPONENT HISTIDINE KINASE"/>
    <property type="match status" value="1"/>
</dbReference>
<dbReference type="Proteomes" id="UP001595722">
    <property type="component" value="Unassembled WGS sequence"/>
</dbReference>
<comment type="catalytic activity">
    <reaction evidence="1">
        <text>ATP + protein L-histidine = ADP + protein N-phospho-L-histidine.</text>
        <dbReference type="EC" id="2.7.13.3"/>
    </reaction>
</comment>
<dbReference type="SMART" id="SM00387">
    <property type="entry name" value="HATPase_c"/>
    <property type="match status" value="1"/>
</dbReference>
<evidence type="ECO:0000259" key="5">
    <source>
        <dbReference type="PROSITE" id="PS50109"/>
    </source>
</evidence>
<dbReference type="PROSITE" id="PS50110">
    <property type="entry name" value="RESPONSE_REGULATORY"/>
    <property type="match status" value="2"/>
</dbReference>
<evidence type="ECO:0000256" key="4">
    <source>
        <dbReference type="PROSITE-ProRule" id="PRU00169"/>
    </source>
</evidence>
<dbReference type="RefSeq" id="WP_376866179.1">
    <property type="nucleotide sequence ID" value="NZ_JBHRYB010000005.1"/>
</dbReference>
<feature type="domain" description="Histidine kinase" evidence="5">
    <location>
        <begin position="173"/>
        <end position="391"/>
    </location>
</feature>
<organism evidence="7 8">
    <name type="scientific">Bacterioplanoides pacificum</name>
    <dbReference type="NCBI Taxonomy" id="1171596"/>
    <lineage>
        <taxon>Bacteria</taxon>
        <taxon>Pseudomonadati</taxon>
        <taxon>Pseudomonadota</taxon>
        <taxon>Gammaproteobacteria</taxon>
        <taxon>Oceanospirillales</taxon>
        <taxon>Oceanospirillaceae</taxon>
        <taxon>Bacterioplanoides</taxon>
    </lineage>
</organism>
<dbReference type="PROSITE" id="PS50109">
    <property type="entry name" value="HIS_KIN"/>
    <property type="match status" value="1"/>
</dbReference>
<keyword evidence="3 4" id="KW-0597">Phosphoprotein</keyword>
<proteinExistence type="predicted"/>
<feature type="domain" description="Response regulatory" evidence="6">
    <location>
        <begin position="16"/>
        <end position="140"/>
    </location>
</feature>
<comment type="caution">
    <text evidence="7">The sequence shown here is derived from an EMBL/GenBank/DDBJ whole genome shotgun (WGS) entry which is preliminary data.</text>
</comment>
<dbReference type="SMART" id="SM00388">
    <property type="entry name" value="HisKA"/>
    <property type="match status" value="1"/>
</dbReference>
<gene>
    <name evidence="7" type="ORF">ACFOMG_09245</name>
</gene>
<dbReference type="EC" id="2.7.13.3" evidence="2"/>
<dbReference type="InterPro" id="IPR003661">
    <property type="entry name" value="HisK_dim/P_dom"/>
</dbReference>
<dbReference type="Pfam" id="PF00512">
    <property type="entry name" value="HisKA"/>
    <property type="match status" value="1"/>
</dbReference>
<dbReference type="Gene3D" id="3.30.565.10">
    <property type="entry name" value="Histidine kinase-like ATPase, C-terminal domain"/>
    <property type="match status" value="1"/>
</dbReference>
<evidence type="ECO:0000256" key="1">
    <source>
        <dbReference type="ARBA" id="ARBA00000085"/>
    </source>
</evidence>
<dbReference type="InterPro" id="IPR011006">
    <property type="entry name" value="CheY-like_superfamily"/>
</dbReference>